<keyword evidence="2" id="KW-1185">Reference proteome</keyword>
<evidence type="ECO:0000313" key="1">
    <source>
        <dbReference type="EMBL" id="GFZ21397.1"/>
    </source>
</evidence>
<protein>
    <submittedName>
        <fullName evidence="1">Uncharacterized protein</fullName>
    </submittedName>
</protein>
<sequence length="94" mass="10673">MTSPKGEECSYLRSAGTSTERWQRMRNEKRIATCLKMSLNGTGLEMDAFQNLEILELSCLKNLKCILQMEGHLPPPPSLVANIFTNLTELRLMK</sequence>
<proteinExistence type="predicted"/>
<comment type="caution">
    <text evidence="1">The sequence shown here is derived from an EMBL/GenBank/DDBJ whole genome shotgun (WGS) entry which is preliminary data.</text>
</comment>
<dbReference type="EMBL" id="BJWL01000029">
    <property type="protein sequence ID" value="GFZ21397.1"/>
    <property type="molecule type" value="Genomic_DNA"/>
</dbReference>
<organism evidence="1 2">
    <name type="scientific">Actinidia rufa</name>
    <dbReference type="NCBI Taxonomy" id="165716"/>
    <lineage>
        <taxon>Eukaryota</taxon>
        <taxon>Viridiplantae</taxon>
        <taxon>Streptophyta</taxon>
        <taxon>Embryophyta</taxon>
        <taxon>Tracheophyta</taxon>
        <taxon>Spermatophyta</taxon>
        <taxon>Magnoliopsida</taxon>
        <taxon>eudicotyledons</taxon>
        <taxon>Gunneridae</taxon>
        <taxon>Pentapetalae</taxon>
        <taxon>asterids</taxon>
        <taxon>Ericales</taxon>
        <taxon>Actinidiaceae</taxon>
        <taxon>Actinidia</taxon>
    </lineage>
</organism>
<accession>A0A7J0HE44</accession>
<reference evidence="1 2" key="1">
    <citation type="submission" date="2019-07" db="EMBL/GenBank/DDBJ databases">
        <title>De Novo Assembly of kiwifruit Actinidia rufa.</title>
        <authorList>
            <person name="Sugita-Konishi S."/>
            <person name="Sato K."/>
            <person name="Mori E."/>
            <person name="Abe Y."/>
            <person name="Kisaki G."/>
            <person name="Hamano K."/>
            <person name="Suezawa K."/>
            <person name="Otani M."/>
            <person name="Fukuda T."/>
            <person name="Manabe T."/>
            <person name="Gomi K."/>
            <person name="Tabuchi M."/>
            <person name="Akimitsu K."/>
            <person name="Kataoka I."/>
        </authorList>
    </citation>
    <scope>NUCLEOTIDE SEQUENCE [LARGE SCALE GENOMIC DNA]</scope>
    <source>
        <strain evidence="2">cv. Fuchu</strain>
    </source>
</reference>
<gene>
    <name evidence="1" type="ORF">Acr_29g0005590</name>
</gene>
<evidence type="ECO:0000313" key="2">
    <source>
        <dbReference type="Proteomes" id="UP000585474"/>
    </source>
</evidence>
<name>A0A7J0HE44_9ERIC</name>
<dbReference type="Proteomes" id="UP000585474">
    <property type="component" value="Unassembled WGS sequence"/>
</dbReference>
<dbReference type="AlphaFoldDB" id="A0A7J0HE44"/>